<dbReference type="Proteomes" id="UP001301769">
    <property type="component" value="Unassembled WGS sequence"/>
</dbReference>
<dbReference type="EMBL" id="MU858285">
    <property type="protein sequence ID" value="KAK4207601.1"/>
    <property type="molecule type" value="Genomic_DNA"/>
</dbReference>
<evidence type="ECO:0000313" key="8">
    <source>
        <dbReference type="EMBL" id="KAK4207601.1"/>
    </source>
</evidence>
<keyword evidence="9" id="KW-1185">Reference proteome</keyword>
<evidence type="ECO:0000256" key="3">
    <source>
        <dbReference type="ARBA" id="ARBA00022692"/>
    </source>
</evidence>
<dbReference type="PANTHER" id="PTHR12428">
    <property type="entry name" value="OXA1"/>
    <property type="match status" value="1"/>
</dbReference>
<proteinExistence type="inferred from homology"/>
<dbReference type="PANTHER" id="PTHR12428:SF65">
    <property type="entry name" value="CYTOCHROME C OXIDASE ASSEMBLY PROTEIN COX18, MITOCHONDRIAL"/>
    <property type="match status" value="1"/>
</dbReference>
<dbReference type="InterPro" id="IPR001708">
    <property type="entry name" value="YidC/ALB3/OXA1/COX18"/>
</dbReference>
<comment type="similarity">
    <text evidence="2">Belongs to the OXA1/ALB3/YidC family.</text>
</comment>
<evidence type="ECO:0000256" key="2">
    <source>
        <dbReference type="ARBA" id="ARBA00009877"/>
    </source>
</evidence>
<dbReference type="GO" id="GO:0005743">
    <property type="term" value="C:mitochondrial inner membrane"/>
    <property type="evidence" value="ECO:0007669"/>
    <property type="project" value="TreeGrafter"/>
</dbReference>
<name>A0AAN6XXP2_9PEZI</name>
<evidence type="ECO:0000256" key="6">
    <source>
        <dbReference type="SAM" id="MobiDB-lite"/>
    </source>
</evidence>
<feature type="compositionally biased region" description="Low complexity" evidence="6">
    <location>
        <begin position="234"/>
        <end position="251"/>
    </location>
</feature>
<evidence type="ECO:0000256" key="7">
    <source>
        <dbReference type="SAM" id="Phobius"/>
    </source>
</evidence>
<evidence type="ECO:0000256" key="5">
    <source>
        <dbReference type="ARBA" id="ARBA00023136"/>
    </source>
</evidence>
<protein>
    <submittedName>
        <fullName evidence="8">Uncharacterized protein</fullName>
    </submittedName>
</protein>
<feature type="transmembrane region" description="Helical" evidence="7">
    <location>
        <begin position="343"/>
        <end position="366"/>
    </location>
</feature>
<keyword evidence="3 7" id="KW-0812">Transmembrane</keyword>
<reference evidence="8" key="1">
    <citation type="journal article" date="2023" name="Mol. Phylogenet. Evol.">
        <title>Genome-scale phylogeny and comparative genomics of the fungal order Sordariales.</title>
        <authorList>
            <person name="Hensen N."/>
            <person name="Bonometti L."/>
            <person name="Westerberg I."/>
            <person name="Brannstrom I.O."/>
            <person name="Guillou S."/>
            <person name="Cros-Aarteil S."/>
            <person name="Calhoun S."/>
            <person name="Haridas S."/>
            <person name="Kuo A."/>
            <person name="Mondo S."/>
            <person name="Pangilinan J."/>
            <person name="Riley R."/>
            <person name="LaButti K."/>
            <person name="Andreopoulos B."/>
            <person name="Lipzen A."/>
            <person name="Chen C."/>
            <person name="Yan M."/>
            <person name="Daum C."/>
            <person name="Ng V."/>
            <person name="Clum A."/>
            <person name="Steindorff A."/>
            <person name="Ohm R.A."/>
            <person name="Martin F."/>
            <person name="Silar P."/>
            <person name="Natvig D.O."/>
            <person name="Lalanne C."/>
            <person name="Gautier V."/>
            <person name="Ament-Velasquez S.L."/>
            <person name="Kruys A."/>
            <person name="Hutchinson M.I."/>
            <person name="Powell A.J."/>
            <person name="Barry K."/>
            <person name="Miller A.N."/>
            <person name="Grigoriev I.V."/>
            <person name="Debuchy R."/>
            <person name="Gladieux P."/>
            <person name="Hiltunen Thoren M."/>
            <person name="Johannesson H."/>
        </authorList>
    </citation>
    <scope>NUCLEOTIDE SEQUENCE</scope>
    <source>
        <strain evidence="8">PSN293</strain>
    </source>
</reference>
<evidence type="ECO:0000256" key="1">
    <source>
        <dbReference type="ARBA" id="ARBA00004141"/>
    </source>
</evidence>
<keyword evidence="5 7" id="KW-0472">Membrane</keyword>
<gene>
    <name evidence="8" type="ORF">QBC37DRAFT_433196</name>
</gene>
<comment type="subcellular location">
    <subcellularLocation>
        <location evidence="1">Membrane</location>
        <topology evidence="1">Multi-pass membrane protein</topology>
    </subcellularLocation>
</comment>
<feature type="region of interest" description="Disordered" evidence="6">
    <location>
        <begin position="232"/>
        <end position="251"/>
    </location>
</feature>
<evidence type="ECO:0000313" key="9">
    <source>
        <dbReference type="Proteomes" id="UP001301769"/>
    </source>
</evidence>
<keyword evidence="4 7" id="KW-1133">Transmembrane helix</keyword>
<evidence type="ECO:0000256" key="4">
    <source>
        <dbReference type="ARBA" id="ARBA00022989"/>
    </source>
</evidence>
<feature type="region of interest" description="Disordered" evidence="6">
    <location>
        <begin position="20"/>
        <end position="65"/>
    </location>
</feature>
<organism evidence="8 9">
    <name type="scientific">Rhypophila decipiens</name>
    <dbReference type="NCBI Taxonomy" id="261697"/>
    <lineage>
        <taxon>Eukaryota</taxon>
        <taxon>Fungi</taxon>
        <taxon>Dikarya</taxon>
        <taxon>Ascomycota</taxon>
        <taxon>Pezizomycotina</taxon>
        <taxon>Sordariomycetes</taxon>
        <taxon>Sordariomycetidae</taxon>
        <taxon>Sordariales</taxon>
        <taxon>Naviculisporaceae</taxon>
        <taxon>Rhypophila</taxon>
    </lineage>
</organism>
<feature type="compositionally biased region" description="Polar residues" evidence="6">
    <location>
        <begin position="30"/>
        <end position="59"/>
    </location>
</feature>
<sequence length="412" mass="44878">MRLACKSQLLRTPFPGGHLTRGYHGLPQRPLTQSSLLSRPRQNPFTAKQAQRALSTNPDLLTPTPTTPVPPIEAAITAAEHLISTIHSTSGLPWYLTLPLLALSLNLVTRWPITVYTNGINRRRTELKPLLTAAYRQIAMRIKAAAAKNDPHAPKAMLEARATRAFTKTYKRLFKAYGVQRWKDYLNLGILPIWLLNIQALKRLTGGPPSLEDDQAAATSITSTAGDALDSGAITTPALDPTTTTTTTTTTTGQQIIDTATTTTTPFTGDPTFITEGCLWFVDLTAPDPYTILPTLLSFLMVYNVLPSSREGLRAVLGVTPRPGEKKREVAAAGKWSLKMQRALLLVAAAIGPLTANLPAAIHLYWISSTAITVGMKNLAEHLWPIPKDDGIKPCKPKPPVILPRREMKAGE</sequence>
<dbReference type="GO" id="GO:0032977">
    <property type="term" value="F:membrane insertase activity"/>
    <property type="evidence" value="ECO:0007669"/>
    <property type="project" value="InterPro"/>
</dbReference>
<dbReference type="AlphaFoldDB" id="A0AAN6XXP2"/>
<dbReference type="GO" id="GO:0033617">
    <property type="term" value="P:mitochondrial respiratory chain complex IV assembly"/>
    <property type="evidence" value="ECO:0007669"/>
    <property type="project" value="TreeGrafter"/>
</dbReference>
<dbReference type="GO" id="GO:0032979">
    <property type="term" value="P:protein insertion into mitochondrial inner membrane from matrix"/>
    <property type="evidence" value="ECO:0007669"/>
    <property type="project" value="TreeGrafter"/>
</dbReference>
<reference evidence="8" key="2">
    <citation type="submission" date="2023-05" db="EMBL/GenBank/DDBJ databases">
        <authorList>
            <consortium name="Lawrence Berkeley National Laboratory"/>
            <person name="Steindorff A."/>
            <person name="Hensen N."/>
            <person name="Bonometti L."/>
            <person name="Westerberg I."/>
            <person name="Brannstrom I.O."/>
            <person name="Guillou S."/>
            <person name="Cros-Aarteil S."/>
            <person name="Calhoun S."/>
            <person name="Haridas S."/>
            <person name="Kuo A."/>
            <person name="Mondo S."/>
            <person name="Pangilinan J."/>
            <person name="Riley R."/>
            <person name="Labutti K."/>
            <person name="Andreopoulos B."/>
            <person name="Lipzen A."/>
            <person name="Chen C."/>
            <person name="Yanf M."/>
            <person name="Daum C."/>
            <person name="Ng V."/>
            <person name="Clum A."/>
            <person name="Ohm R."/>
            <person name="Martin F."/>
            <person name="Silar P."/>
            <person name="Natvig D."/>
            <person name="Lalanne C."/>
            <person name="Gautier V."/>
            <person name="Ament-Velasquez S.L."/>
            <person name="Kruys A."/>
            <person name="Hutchinson M.I."/>
            <person name="Powell A.J."/>
            <person name="Barry K."/>
            <person name="Miller A.N."/>
            <person name="Grigoriev I.V."/>
            <person name="Debuchy R."/>
            <person name="Gladieux P."/>
            <person name="Thoren M.H."/>
            <person name="Johannesson H."/>
        </authorList>
    </citation>
    <scope>NUCLEOTIDE SEQUENCE</scope>
    <source>
        <strain evidence="8">PSN293</strain>
    </source>
</reference>
<accession>A0AAN6XXP2</accession>
<comment type="caution">
    <text evidence="8">The sequence shown here is derived from an EMBL/GenBank/DDBJ whole genome shotgun (WGS) entry which is preliminary data.</text>
</comment>